<reference evidence="1 2" key="1">
    <citation type="journal article" date="2018" name="New Phytol.">
        <title>Comparative genomics and transcriptomics depict ericoid mycorrhizal fungi as versatile saprotrophs and plant mutualists.</title>
        <authorList>
            <person name="Martino E."/>
            <person name="Morin E."/>
            <person name="Grelet G.A."/>
            <person name="Kuo A."/>
            <person name="Kohler A."/>
            <person name="Daghino S."/>
            <person name="Barry K.W."/>
            <person name="Cichocki N."/>
            <person name="Clum A."/>
            <person name="Dockter R.B."/>
            <person name="Hainaut M."/>
            <person name="Kuo R.C."/>
            <person name="LaButti K."/>
            <person name="Lindahl B.D."/>
            <person name="Lindquist E.A."/>
            <person name="Lipzen A."/>
            <person name="Khouja H.R."/>
            <person name="Magnuson J."/>
            <person name="Murat C."/>
            <person name="Ohm R.A."/>
            <person name="Singer S.W."/>
            <person name="Spatafora J.W."/>
            <person name="Wang M."/>
            <person name="Veneault-Fourrey C."/>
            <person name="Henrissat B."/>
            <person name="Grigoriev I.V."/>
            <person name="Martin F.M."/>
            <person name="Perotto S."/>
        </authorList>
    </citation>
    <scope>NUCLEOTIDE SEQUENCE [LARGE SCALE GENOMIC DNA]</scope>
    <source>
        <strain evidence="1 2">ATCC 22711</strain>
    </source>
</reference>
<keyword evidence="2" id="KW-1185">Reference proteome</keyword>
<name>A0A2T3ARN1_AMORE</name>
<proteinExistence type="predicted"/>
<evidence type="ECO:0000313" key="1">
    <source>
        <dbReference type="EMBL" id="PSS09010.1"/>
    </source>
</evidence>
<protein>
    <submittedName>
        <fullName evidence="1">Uncharacterized protein</fullName>
    </submittedName>
</protein>
<gene>
    <name evidence="1" type="ORF">M430DRAFT_181908</name>
</gene>
<organism evidence="1 2">
    <name type="scientific">Amorphotheca resinae ATCC 22711</name>
    <dbReference type="NCBI Taxonomy" id="857342"/>
    <lineage>
        <taxon>Eukaryota</taxon>
        <taxon>Fungi</taxon>
        <taxon>Dikarya</taxon>
        <taxon>Ascomycota</taxon>
        <taxon>Pezizomycotina</taxon>
        <taxon>Leotiomycetes</taxon>
        <taxon>Helotiales</taxon>
        <taxon>Amorphothecaceae</taxon>
        <taxon>Amorphotheca</taxon>
    </lineage>
</organism>
<dbReference type="RefSeq" id="XP_024717308.1">
    <property type="nucleotide sequence ID" value="XM_024863811.1"/>
</dbReference>
<dbReference type="Proteomes" id="UP000241818">
    <property type="component" value="Unassembled WGS sequence"/>
</dbReference>
<evidence type="ECO:0000313" key="2">
    <source>
        <dbReference type="Proteomes" id="UP000241818"/>
    </source>
</evidence>
<sequence>MKISIYLCRIIFIWWDTVSCLVVQRGVHSLFLYTLLLASSVRSLQVYHSPTLLNPRSIFQPERRTLDCTAFPGESILKEVILDI</sequence>
<accession>A0A2T3ARN1</accession>
<dbReference type="GeneID" id="36571892"/>
<dbReference type="InParanoid" id="A0A2T3ARN1"/>
<dbReference type="AlphaFoldDB" id="A0A2T3ARN1"/>
<dbReference type="EMBL" id="KZ679017">
    <property type="protein sequence ID" value="PSS09010.1"/>
    <property type="molecule type" value="Genomic_DNA"/>
</dbReference>